<dbReference type="SUPFAM" id="SSF52200">
    <property type="entry name" value="Toll/Interleukin receptor TIR domain"/>
    <property type="match status" value="1"/>
</dbReference>
<proteinExistence type="predicted"/>
<dbReference type="InterPro" id="IPR035897">
    <property type="entry name" value="Toll_tir_struct_dom_sf"/>
</dbReference>
<reference evidence="3" key="1">
    <citation type="submission" date="2023-10" db="EMBL/GenBank/DDBJ databases">
        <authorList>
            <person name="Domelevo Entfellner J.-B."/>
        </authorList>
    </citation>
    <scope>NUCLEOTIDE SEQUENCE</scope>
</reference>
<dbReference type="GO" id="GO:0007165">
    <property type="term" value="P:signal transduction"/>
    <property type="evidence" value="ECO:0007669"/>
    <property type="project" value="InterPro"/>
</dbReference>
<evidence type="ECO:0000313" key="4">
    <source>
        <dbReference type="Proteomes" id="UP001189624"/>
    </source>
</evidence>
<evidence type="ECO:0000259" key="2">
    <source>
        <dbReference type="Pfam" id="PF01582"/>
    </source>
</evidence>
<sequence>MVLPAISTKALHDRGIHTFVDDEELQGGEEITPALVKAIEESRIAIPCATRNSMIKLQGKKVLLILDDVDEHWHIQAIGERPYWFSVGV</sequence>
<dbReference type="InterPro" id="IPR000157">
    <property type="entry name" value="TIR_dom"/>
</dbReference>
<dbReference type="PANTHER" id="PTHR32009:SF144">
    <property type="entry name" value="RESISTANCE PROTEIN (TIR-NBS-LRR CLASS), PUTATIVE-RELATED"/>
    <property type="match status" value="1"/>
</dbReference>
<dbReference type="Pfam" id="PF01582">
    <property type="entry name" value="TIR"/>
    <property type="match status" value="1"/>
</dbReference>
<feature type="domain" description="TIR" evidence="2">
    <location>
        <begin position="9"/>
        <end position="47"/>
    </location>
</feature>
<dbReference type="Proteomes" id="UP001189624">
    <property type="component" value="Chromosome 8"/>
</dbReference>
<protein>
    <recommendedName>
        <fullName evidence="2">TIR domain-containing protein</fullName>
    </recommendedName>
</protein>
<dbReference type="Gene3D" id="3.40.50.10140">
    <property type="entry name" value="Toll/interleukin-1 receptor homology (TIR) domain"/>
    <property type="match status" value="1"/>
</dbReference>
<gene>
    <name evidence="3" type="ORF">AYBTSS11_LOCUS22578</name>
</gene>
<organism evidence="3 4">
    <name type="scientific">Sphenostylis stenocarpa</name>
    <dbReference type="NCBI Taxonomy" id="92480"/>
    <lineage>
        <taxon>Eukaryota</taxon>
        <taxon>Viridiplantae</taxon>
        <taxon>Streptophyta</taxon>
        <taxon>Embryophyta</taxon>
        <taxon>Tracheophyta</taxon>
        <taxon>Spermatophyta</taxon>
        <taxon>Magnoliopsida</taxon>
        <taxon>eudicotyledons</taxon>
        <taxon>Gunneridae</taxon>
        <taxon>Pentapetalae</taxon>
        <taxon>rosids</taxon>
        <taxon>fabids</taxon>
        <taxon>Fabales</taxon>
        <taxon>Fabaceae</taxon>
        <taxon>Papilionoideae</taxon>
        <taxon>50 kb inversion clade</taxon>
        <taxon>NPAAA clade</taxon>
        <taxon>indigoferoid/millettioid clade</taxon>
        <taxon>Phaseoleae</taxon>
        <taxon>Sphenostylis</taxon>
    </lineage>
</organism>
<name>A0AA86SXN2_9FABA</name>
<keyword evidence="1" id="KW-0520">NAD</keyword>
<accession>A0AA86SXN2</accession>
<dbReference type="PANTHER" id="PTHR32009">
    <property type="entry name" value="TMV RESISTANCE PROTEIN N-LIKE"/>
    <property type="match status" value="1"/>
</dbReference>
<dbReference type="EMBL" id="OY731405">
    <property type="protein sequence ID" value="CAJ1970593.1"/>
    <property type="molecule type" value="Genomic_DNA"/>
</dbReference>
<dbReference type="Gramene" id="rna-AYBTSS11_LOCUS22578">
    <property type="protein sequence ID" value="CAJ1970593.1"/>
    <property type="gene ID" value="gene-AYBTSS11_LOCUS22578"/>
</dbReference>
<evidence type="ECO:0000256" key="1">
    <source>
        <dbReference type="ARBA" id="ARBA00023027"/>
    </source>
</evidence>
<dbReference type="AlphaFoldDB" id="A0AA86SXN2"/>
<evidence type="ECO:0000313" key="3">
    <source>
        <dbReference type="EMBL" id="CAJ1970593.1"/>
    </source>
</evidence>
<keyword evidence="4" id="KW-1185">Reference proteome</keyword>